<evidence type="ECO:0000313" key="4">
    <source>
        <dbReference type="Proteomes" id="UP000266441"/>
    </source>
</evidence>
<gene>
    <name evidence="3" type="ORF">D1164_17925</name>
</gene>
<name>A0A399CXC5_9BACT</name>
<feature type="domain" description="AAA" evidence="1">
    <location>
        <begin position="19"/>
        <end position="151"/>
    </location>
</feature>
<accession>A0A399CXC5</accession>
<dbReference type="AlphaFoldDB" id="A0A399CXC5"/>
<sequence length="445" mass="51061">MFKREILEELVKWKSKEFRKPLVIRGARQVGKTTAINMFSEQFDQYIYLNLEKEEERQLFEQNYPFLDLITNLFIYAGKKRNGGTTLIFIDEIQNSPKAIALLRYFYEEANELFVITAGSLLESIMDRKISSPVGRVEYLAIHPCSFKEFLYATNNELLAAELERPEVPVFLHNQLTAQFKKYATIGGMPEVLKLYANGTDISSLGSVYDSLIYSFSDDVEKYAVSSAQTTYIRHVIDHAFAMGGTKVTFEKFGNSEYRSREMREAFRALEKTMLIRMVYPSTNLEVPASPSLKRKPRLHVLDTGLINHARGLMGELVFNENIGDTYRGIIAEHITGQELLASNFSISNKLNFWVRDKKESSAEVDYILPWRGKLIPIEVKSGSIGKLKSLHQFMDRAPHNIAVRVYQGEYLIQKAKTIAGKTFTLVNLPFYLVHRIERELDKLG</sequence>
<organism evidence="3 4">
    <name type="scientific">Mariniphaga sediminis</name>
    <dbReference type="NCBI Taxonomy" id="1628158"/>
    <lineage>
        <taxon>Bacteria</taxon>
        <taxon>Pseudomonadati</taxon>
        <taxon>Bacteroidota</taxon>
        <taxon>Bacteroidia</taxon>
        <taxon>Marinilabiliales</taxon>
        <taxon>Prolixibacteraceae</taxon>
        <taxon>Mariniphaga</taxon>
    </lineage>
</organism>
<dbReference type="InterPro" id="IPR025420">
    <property type="entry name" value="DUF4143"/>
</dbReference>
<dbReference type="OrthoDB" id="9801840at2"/>
<dbReference type="RefSeq" id="WP_119351271.1">
    <property type="nucleotide sequence ID" value="NZ_QWET01000016.1"/>
</dbReference>
<dbReference type="PANTHER" id="PTHR33295:SF7">
    <property type="entry name" value="ATPASE"/>
    <property type="match status" value="1"/>
</dbReference>
<evidence type="ECO:0000259" key="1">
    <source>
        <dbReference type="Pfam" id="PF13173"/>
    </source>
</evidence>
<proteinExistence type="predicted"/>
<dbReference type="Proteomes" id="UP000266441">
    <property type="component" value="Unassembled WGS sequence"/>
</dbReference>
<evidence type="ECO:0000259" key="2">
    <source>
        <dbReference type="Pfam" id="PF13635"/>
    </source>
</evidence>
<keyword evidence="4" id="KW-1185">Reference proteome</keyword>
<dbReference type="Pfam" id="PF13635">
    <property type="entry name" value="DUF4143"/>
    <property type="match status" value="1"/>
</dbReference>
<protein>
    <submittedName>
        <fullName evidence="3">DUF4143 domain-containing protein</fullName>
    </submittedName>
</protein>
<reference evidence="3 4" key="1">
    <citation type="journal article" date="2015" name="Int. J. Syst. Evol. Microbiol.">
        <title>Mariniphaga sediminis sp. nov., isolated from coastal sediment.</title>
        <authorList>
            <person name="Wang F.Q."/>
            <person name="Shen Q.Y."/>
            <person name="Chen G.J."/>
            <person name="Du Z.J."/>
        </authorList>
    </citation>
    <scope>NUCLEOTIDE SEQUENCE [LARGE SCALE GENOMIC DNA]</scope>
    <source>
        <strain evidence="3 4">SY21</strain>
    </source>
</reference>
<feature type="domain" description="DUF4143" evidence="2">
    <location>
        <begin position="218"/>
        <end position="383"/>
    </location>
</feature>
<dbReference type="InterPro" id="IPR041682">
    <property type="entry name" value="AAA_14"/>
</dbReference>
<dbReference type="EMBL" id="QWET01000016">
    <property type="protein sequence ID" value="RIH63813.1"/>
    <property type="molecule type" value="Genomic_DNA"/>
</dbReference>
<comment type="caution">
    <text evidence="3">The sequence shown here is derived from an EMBL/GenBank/DDBJ whole genome shotgun (WGS) entry which is preliminary data.</text>
</comment>
<dbReference type="Gene3D" id="3.40.50.300">
    <property type="entry name" value="P-loop containing nucleotide triphosphate hydrolases"/>
    <property type="match status" value="1"/>
</dbReference>
<dbReference type="SUPFAM" id="SSF52540">
    <property type="entry name" value="P-loop containing nucleoside triphosphate hydrolases"/>
    <property type="match status" value="1"/>
</dbReference>
<evidence type="ECO:0000313" key="3">
    <source>
        <dbReference type="EMBL" id="RIH63813.1"/>
    </source>
</evidence>
<dbReference type="InterPro" id="IPR027417">
    <property type="entry name" value="P-loop_NTPase"/>
</dbReference>
<dbReference type="PANTHER" id="PTHR33295">
    <property type="entry name" value="ATPASE"/>
    <property type="match status" value="1"/>
</dbReference>
<dbReference type="Pfam" id="PF13173">
    <property type="entry name" value="AAA_14"/>
    <property type="match status" value="1"/>
</dbReference>